<keyword evidence="11" id="KW-1185">Reference proteome</keyword>
<evidence type="ECO:0000313" key="10">
    <source>
        <dbReference type="EMBL" id="NKI16234.1"/>
    </source>
</evidence>
<dbReference type="SUPFAM" id="SSF55874">
    <property type="entry name" value="ATPase domain of HSP90 chaperone/DNA topoisomerase II/histidine kinase"/>
    <property type="match status" value="1"/>
</dbReference>
<evidence type="ECO:0000259" key="7">
    <source>
        <dbReference type="PROSITE" id="PS50109"/>
    </source>
</evidence>
<comment type="catalytic activity">
    <reaction evidence="1">
        <text>ATP + protein L-histidine = ADP + protein N-phospho-L-histidine.</text>
        <dbReference type="EC" id="2.7.13.3"/>
    </reaction>
</comment>
<dbReference type="NCBIfam" id="TIGR00229">
    <property type="entry name" value="sensory_box"/>
    <property type="match status" value="1"/>
</dbReference>
<dbReference type="InterPro" id="IPR000014">
    <property type="entry name" value="PAS"/>
</dbReference>
<keyword evidence="4" id="KW-0808">Transferase</keyword>
<feature type="domain" description="Histidine kinase" evidence="7">
    <location>
        <begin position="155"/>
        <end position="374"/>
    </location>
</feature>
<dbReference type="PANTHER" id="PTHR43711:SF1">
    <property type="entry name" value="HISTIDINE KINASE 1"/>
    <property type="match status" value="1"/>
</dbReference>
<dbReference type="InterPro" id="IPR036890">
    <property type="entry name" value="HATPase_C_sf"/>
</dbReference>
<dbReference type="InterPro" id="IPR035965">
    <property type="entry name" value="PAS-like_dom_sf"/>
</dbReference>
<feature type="domain" description="PAS" evidence="8">
    <location>
        <begin position="11"/>
        <end position="81"/>
    </location>
</feature>
<dbReference type="InterPro" id="IPR050736">
    <property type="entry name" value="Sensor_HK_Regulatory"/>
</dbReference>
<dbReference type="Proteomes" id="UP000765845">
    <property type="component" value="Unassembled WGS sequence"/>
</dbReference>
<accession>A0ABX1GAP4</accession>
<dbReference type="Gene3D" id="3.30.565.10">
    <property type="entry name" value="Histidine kinase-like ATPase, C-terminal domain"/>
    <property type="match status" value="1"/>
</dbReference>
<dbReference type="EMBL" id="JAAWWK010000001">
    <property type="protein sequence ID" value="NKI16234.1"/>
    <property type="molecule type" value="Genomic_DNA"/>
</dbReference>
<feature type="domain" description="PAC" evidence="9">
    <location>
        <begin position="88"/>
        <end position="138"/>
    </location>
</feature>
<dbReference type="SMART" id="SM00388">
    <property type="entry name" value="HisKA"/>
    <property type="match status" value="1"/>
</dbReference>
<dbReference type="RefSeq" id="WP_168448763.1">
    <property type="nucleotide sequence ID" value="NZ_JAAWWK010000001.1"/>
</dbReference>
<gene>
    <name evidence="10" type="ORF">HCU74_02255</name>
</gene>
<dbReference type="InterPro" id="IPR004358">
    <property type="entry name" value="Sig_transdc_His_kin-like_C"/>
</dbReference>
<evidence type="ECO:0000256" key="6">
    <source>
        <dbReference type="ARBA" id="ARBA00023012"/>
    </source>
</evidence>
<dbReference type="SMART" id="SM00091">
    <property type="entry name" value="PAS"/>
    <property type="match status" value="1"/>
</dbReference>
<sequence>MMSNREDVKDLLNRTKAIVETIVDGVITIDHQGLIDTVNPATEKIFGYQAEELIGRNVSMLMPDPYQREHDGYIGNYLNTGQKKIIGIGREVSGQRKDGSIFPLELAISEMVVNEQRMFTGVVRDISQRKETEEKLRAAMRRVHEQRIKDEFIATVSHELRTPLTSIKGSLELIRSGSVGAVPEQVSTLIEIARKNSERLLLLINDILDISKIESEQMNYRMIRIPVRAFLESAISDNRAYGSQHSVEFRLGNCSSKLNMYADPDRMMQVMNNLMSNAAKFSKPDSHVELSAQECDGGVRICVKDEGCGIPATFKSRIFDKFTQADSSDQRQISGTGLGLHISKAIVEQHGGSLSFHSELHQGTEFYIDLKNPFSDEAKPDE</sequence>
<keyword evidence="3" id="KW-0597">Phosphoprotein</keyword>
<evidence type="ECO:0000256" key="4">
    <source>
        <dbReference type="ARBA" id="ARBA00022679"/>
    </source>
</evidence>
<organism evidence="10 11">
    <name type="scientific">Spongiibacter thalassae</name>
    <dbReference type="NCBI Taxonomy" id="2721624"/>
    <lineage>
        <taxon>Bacteria</taxon>
        <taxon>Pseudomonadati</taxon>
        <taxon>Pseudomonadota</taxon>
        <taxon>Gammaproteobacteria</taxon>
        <taxon>Cellvibrionales</taxon>
        <taxon>Spongiibacteraceae</taxon>
        <taxon>Spongiibacter</taxon>
    </lineage>
</organism>
<dbReference type="Gene3D" id="1.10.287.130">
    <property type="match status" value="1"/>
</dbReference>
<dbReference type="InterPro" id="IPR000700">
    <property type="entry name" value="PAS-assoc_C"/>
</dbReference>
<reference evidence="10 11" key="1">
    <citation type="submission" date="2020-04" db="EMBL/GenBank/DDBJ databases">
        <authorList>
            <person name="Yoon J."/>
        </authorList>
    </citation>
    <scope>NUCLEOTIDE SEQUENCE [LARGE SCALE GENOMIC DNA]</scope>
    <source>
        <strain evidence="10 11">KMU-166</strain>
    </source>
</reference>
<evidence type="ECO:0000313" key="11">
    <source>
        <dbReference type="Proteomes" id="UP000765845"/>
    </source>
</evidence>
<dbReference type="EC" id="2.7.13.3" evidence="2"/>
<proteinExistence type="predicted"/>
<evidence type="ECO:0000256" key="3">
    <source>
        <dbReference type="ARBA" id="ARBA00022553"/>
    </source>
</evidence>
<evidence type="ECO:0000259" key="8">
    <source>
        <dbReference type="PROSITE" id="PS50112"/>
    </source>
</evidence>
<name>A0ABX1GAP4_9GAMM</name>
<dbReference type="InterPro" id="IPR013767">
    <property type="entry name" value="PAS_fold"/>
</dbReference>
<dbReference type="PROSITE" id="PS50112">
    <property type="entry name" value="PAS"/>
    <property type="match status" value="1"/>
</dbReference>
<dbReference type="Pfam" id="PF00512">
    <property type="entry name" value="HisKA"/>
    <property type="match status" value="1"/>
</dbReference>
<evidence type="ECO:0000259" key="9">
    <source>
        <dbReference type="PROSITE" id="PS50113"/>
    </source>
</evidence>
<evidence type="ECO:0000256" key="2">
    <source>
        <dbReference type="ARBA" id="ARBA00012438"/>
    </source>
</evidence>
<dbReference type="InterPro" id="IPR003661">
    <property type="entry name" value="HisK_dim/P_dom"/>
</dbReference>
<dbReference type="PANTHER" id="PTHR43711">
    <property type="entry name" value="TWO-COMPONENT HISTIDINE KINASE"/>
    <property type="match status" value="1"/>
</dbReference>
<evidence type="ECO:0000256" key="1">
    <source>
        <dbReference type="ARBA" id="ARBA00000085"/>
    </source>
</evidence>
<dbReference type="InterPro" id="IPR005467">
    <property type="entry name" value="His_kinase_dom"/>
</dbReference>
<protein>
    <recommendedName>
        <fullName evidence="2">histidine kinase</fullName>
        <ecNumber evidence="2">2.7.13.3</ecNumber>
    </recommendedName>
</protein>
<comment type="caution">
    <text evidence="10">The sequence shown here is derived from an EMBL/GenBank/DDBJ whole genome shotgun (WGS) entry which is preliminary data.</text>
</comment>
<dbReference type="CDD" id="cd00130">
    <property type="entry name" value="PAS"/>
    <property type="match status" value="1"/>
</dbReference>
<keyword evidence="6" id="KW-0902">Two-component regulatory system</keyword>
<dbReference type="CDD" id="cd00082">
    <property type="entry name" value="HisKA"/>
    <property type="match status" value="1"/>
</dbReference>
<dbReference type="PROSITE" id="PS50109">
    <property type="entry name" value="HIS_KIN"/>
    <property type="match status" value="1"/>
</dbReference>
<dbReference type="PRINTS" id="PR00344">
    <property type="entry name" value="BCTRLSENSOR"/>
</dbReference>
<dbReference type="Gene3D" id="3.30.450.20">
    <property type="entry name" value="PAS domain"/>
    <property type="match status" value="1"/>
</dbReference>
<dbReference type="InterPro" id="IPR003594">
    <property type="entry name" value="HATPase_dom"/>
</dbReference>
<dbReference type="Pfam" id="PF02518">
    <property type="entry name" value="HATPase_c"/>
    <property type="match status" value="1"/>
</dbReference>
<keyword evidence="5" id="KW-0418">Kinase</keyword>
<dbReference type="Pfam" id="PF00989">
    <property type="entry name" value="PAS"/>
    <property type="match status" value="1"/>
</dbReference>
<evidence type="ECO:0000256" key="5">
    <source>
        <dbReference type="ARBA" id="ARBA00022777"/>
    </source>
</evidence>
<dbReference type="SMART" id="SM00387">
    <property type="entry name" value="HATPase_c"/>
    <property type="match status" value="1"/>
</dbReference>
<dbReference type="SUPFAM" id="SSF55785">
    <property type="entry name" value="PYP-like sensor domain (PAS domain)"/>
    <property type="match status" value="1"/>
</dbReference>
<dbReference type="InterPro" id="IPR036097">
    <property type="entry name" value="HisK_dim/P_sf"/>
</dbReference>
<dbReference type="PROSITE" id="PS50113">
    <property type="entry name" value="PAC"/>
    <property type="match status" value="1"/>
</dbReference>
<dbReference type="SUPFAM" id="SSF47384">
    <property type="entry name" value="Homodimeric domain of signal transducing histidine kinase"/>
    <property type="match status" value="1"/>
</dbReference>